<name>A0A075AWC5_ROZAC</name>
<keyword evidence="4" id="KW-1185">Reference proteome</keyword>
<dbReference type="EMBL" id="ML004926">
    <property type="protein sequence ID" value="RKP21817.1"/>
    <property type="molecule type" value="Genomic_DNA"/>
</dbReference>
<sequence>MDYTISDFQKPPPLEPYSYTRNENESDEDEGEEEENFFLQDSFSNVLPDMIEKQPVIDFDAHEDITKDKHFMYGAKRKYGKRGRNKDKEYGLNPSSTIHKMSPEATKKMGQANSAYVQRKYDEAIPLLQEVIKLAPEAHEPYKVLGLINEERGDLELAYNFFMIAAHMAVRDKGLWERLTQYSFDVKKYTQALYCLSRVSSCDPKEVDALWLRANLCIQMNMPKKAAEALSILAKRREGDLQILKEAAKLYTQLGQVKKAISIFLRSMDAGSGVYTTSFSHINIYGELAMIDGDYATAADLIPFYSLRLIRSMYPDDNRNDYDLLREHLPPELKQKTLICLVQSHNPSSERYLEWMITDVDPSEYPDLYFEAGNVYLEQEQYGLASRFFTVIKDNQYDAPFLWIRIGKCQIECNNIVEGIKTYQKVIEYDSSNDEARMALAEIFNNQGNVKEAMKWLQSVGTNNEVLNEEIVVTKRTRRKKETIVEILDVPKEINLINFEEPIFSKIDDEIIEEEEIPYDFERCKQMRLIYAKVSFLIKSEQGEHDYDESLETLITNFYKNPFIFKYRKRPFSYPEIKIVDSEAVRFLRNEIGDTDLSKVAALHGLDIHEWFQIVNLYLDRCISKSAYLNGVRCLYRISRANIFNMDPGYKNTILAKFLIFAIKSNDYSIMNEACRHLLSFDVDEMTCQSFHAQIFRSLPDACDNFTHQSNNKYYYRQVKERLNLPFSAMIMGNFSLMTRSYIIAIGNYLKVLKCKPAEHLPHLCIGVAYLMNSTKRTSKNSNYEMLQAFAYLFKYFRLEGMTAAGKYNIGRAFHQVGMLTFASDYYLQVLNDKDASFSIKYSAAYNFHLILLSSNNPYKATEILNKYCVI</sequence>
<dbReference type="AlphaFoldDB" id="A0A075AWC5"/>
<dbReference type="GO" id="GO:0006383">
    <property type="term" value="P:transcription by RNA polymerase III"/>
    <property type="evidence" value="ECO:0007669"/>
    <property type="project" value="InterPro"/>
</dbReference>
<dbReference type="InterPro" id="IPR011990">
    <property type="entry name" value="TPR-like_helical_dom_sf"/>
</dbReference>
<dbReference type="Proteomes" id="UP000281549">
    <property type="component" value="Unassembled WGS sequence"/>
</dbReference>
<feature type="region of interest" description="Disordered" evidence="1">
    <location>
        <begin position="1"/>
        <end position="36"/>
    </location>
</feature>
<dbReference type="GO" id="GO:0000127">
    <property type="term" value="C:transcription factor TFIIIC complex"/>
    <property type="evidence" value="ECO:0007669"/>
    <property type="project" value="TreeGrafter"/>
</dbReference>
<reference evidence="5" key="2">
    <citation type="journal article" date="2018" name="Nat. Microbiol.">
        <title>Leveraging single-cell genomics to expand the fungal tree of life.</title>
        <authorList>
            <person name="Ahrendt S.R."/>
            <person name="Quandt C.A."/>
            <person name="Ciobanu D."/>
            <person name="Clum A."/>
            <person name="Salamov A."/>
            <person name="Andreopoulos B."/>
            <person name="Cheng J.F."/>
            <person name="Woyke T."/>
            <person name="Pelin A."/>
            <person name="Henrissat B."/>
            <person name="Reynolds N.K."/>
            <person name="Benny G.L."/>
            <person name="Smith M.E."/>
            <person name="James T.Y."/>
            <person name="Grigoriev I.V."/>
        </authorList>
    </citation>
    <scope>NUCLEOTIDE SEQUENCE [LARGE SCALE GENOMIC DNA]</scope>
    <source>
        <strain evidence="5">CSF55</strain>
    </source>
</reference>
<feature type="compositionally biased region" description="Acidic residues" evidence="1">
    <location>
        <begin position="25"/>
        <end position="36"/>
    </location>
</feature>
<dbReference type="PANTHER" id="PTHR23082:SF0">
    <property type="entry name" value="GENERAL TRANSCRIPTION FACTOR 3C POLYPEPTIDE 3"/>
    <property type="match status" value="1"/>
</dbReference>
<dbReference type="SUPFAM" id="SSF48452">
    <property type="entry name" value="TPR-like"/>
    <property type="match status" value="1"/>
</dbReference>
<dbReference type="InterPro" id="IPR039340">
    <property type="entry name" value="Tfc4/TFIIIC-102/Sfc4"/>
</dbReference>
<gene>
    <name evidence="2" type="ORF">O9G_001811</name>
    <name evidence="3" type="ORF">ROZALSC1DRAFT_26783</name>
</gene>
<dbReference type="STRING" id="988480.A0A075AWC5"/>
<accession>A0A075AWC5</accession>
<protein>
    <submittedName>
        <fullName evidence="3">TPR-like protein</fullName>
    </submittedName>
    <submittedName>
        <fullName evidence="2">Tetratricopeptide-like helical domain-containing protein</fullName>
    </submittedName>
</protein>
<reference evidence="2 4" key="1">
    <citation type="journal article" date="2013" name="Curr. Biol.">
        <title>Shared signatures of parasitism and phylogenomics unite Cryptomycota and microsporidia.</title>
        <authorList>
            <person name="James T.Y."/>
            <person name="Pelin A."/>
            <person name="Bonen L."/>
            <person name="Ahrendt S."/>
            <person name="Sain D."/>
            <person name="Corradi N."/>
            <person name="Stajich J.E."/>
        </authorList>
    </citation>
    <scope>NUCLEOTIDE SEQUENCE [LARGE SCALE GENOMIC DNA]</scope>
    <source>
        <strain evidence="2">CSF55</strain>
        <strain evidence="2">CSF55</strain>
    </source>
</reference>
<dbReference type="PANTHER" id="PTHR23082">
    <property type="entry name" value="TRANSCRIPTION INITIATION FACTOR IIIC TFIIIC , POLYPEPTIDE 3-RELATED"/>
    <property type="match status" value="1"/>
</dbReference>
<proteinExistence type="predicted"/>
<evidence type="ECO:0000256" key="1">
    <source>
        <dbReference type="SAM" id="MobiDB-lite"/>
    </source>
</evidence>
<dbReference type="InterPro" id="IPR019734">
    <property type="entry name" value="TPR_rpt"/>
</dbReference>
<dbReference type="SMART" id="SM00028">
    <property type="entry name" value="TPR"/>
    <property type="match status" value="6"/>
</dbReference>
<evidence type="ECO:0000313" key="5">
    <source>
        <dbReference type="Proteomes" id="UP000281549"/>
    </source>
</evidence>
<evidence type="ECO:0000313" key="2">
    <source>
        <dbReference type="EMBL" id="EPZ34555.1"/>
    </source>
</evidence>
<organism evidence="2 4">
    <name type="scientific">Rozella allomycis (strain CSF55)</name>
    <dbReference type="NCBI Taxonomy" id="988480"/>
    <lineage>
        <taxon>Eukaryota</taxon>
        <taxon>Fungi</taxon>
        <taxon>Fungi incertae sedis</taxon>
        <taxon>Cryptomycota</taxon>
        <taxon>Cryptomycota incertae sedis</taxon>
        <taxon>Rozella</taxon>
    </lineage>
</organism>
<dbReference type="HOGENOM" id="CLU_002391_1_1_1"/>
<evidence type="ECO:0000313" key="3">
    <source>
        <dbReference type="EMBL" id="RKP21817.1"/>
    </source>
</evidence>
<evidence type="ECO:0000313" key="4">
    <source>
        <dbReference type="Proteomes" id="UP000030755"/>
    </source>
</evidence>
<dbReference type="EMBL" id="KE560945">
    <property type="protein sequence ID" value="EPZ34555.1"/>
    <property type="molecule type" value="Genomic_DNA"/>
</dbReference>
<dbReference type="OrthoDB" id="9991317at2759"/>
<dbReference type="Pfam" id="PF13432">
    <property type="entry name" value="TPR_16"/>
    <property type="match status" value="2"/>
</dbReference>
<dbReference type="Gene3D" id="1.25.40.10">
    <property type="entry name" value="Tetratricopeptide repeat domain"/>
    <property type="match status" value="3"/>
</dbReference>
<reference evidence="3" key="3">
    <citation type="submission" date="2018-08" db="EMBL/GenBank/DDBJ databases">
        <title>Leveraging single-cell genomics to expand the Fungal Tree of Life.</title>
        <authorList>
            <consortium name="DOE Joint Genome Institute"/>
            <person name="Ahrendt S.R."/>
            <person name="Quandt C.A."/>
            <person name="Ciobanu D."/>
            <person name="Clum A."/>
            <person name="Salamov A."/>
            <person name="Andreopoulos B."/>
            <person name="Cheng J.-F."/>
            <person name="Woyke T."/>
            <person name="Pelin A."/>
            <person name="Henrissat B."/>
            <person name="Reynolds N."/>
            <person name="Benny G.L."/>
            <person name="Smith M.E."/>
            <person name="James T.Y."/>
            <person name="Grigoriev I.V."/>
        </authorList>
    </citation>
    <scope>NUCLEOTIDE SEQUENCE</scope>
    <source>
        <strain evidence="3">CSF55</strain>
    </source>
</reference>
<dbReference type="Proteomes" id="UP000030755">
    <property type="component" value="Unassembled WGS sequence"/>
</dbReference>